<dbReference type="FunFam" id="1.10.510.10:FF:000008">
    <property type="entry name" value="Non-specific serine/threonine protein kinase"/>
    <property type="match status" value="1"/>
</dbReference>
<organism evidence="11 12">
    <name type="scientific">Anaeramoeba ignava</name>
    <name type="common">Anaerobic marine amoeba</name>
    <dbReference type="NCBI Taxonomy" id="1746090"/>
    <lineage>
        <taxon>Eukaryota</taxon>
        <taxon>Metamonada</taxon>
        <taxon>Anaeramoebidae</taxon>
        <taxon>Anaeramoeba</taxon>
    </lineage>
</organism>
<dbReference type="GO" id="GO:0005524">
    <property type="term" value="F:ATP binding"/>
    <property type="evidence" value="ECO:0007669"/>
    <property type="project" value="UniProtKB-UniRule"/>
</dbReference>
<keyword evidence="5 11" id="KW-0418">Kinase</keyword>
<dbReference type="InterPro" id="IPR011009">
    <property type="entry name" value="Kinase-like_dom_sf"/>
</dbReference>
<evidence type="ECO:0000313" key="11">
    <source>
        <dbReference type="EMBL" id="KAJ5068249.1"/>
    </source>
</evidence>
<feature type="domain" description="AGC-kinase C-terminal" evidence="10">
    <location>
        <begin position="440"/>
        <end position="515"/>
    </location>
</feature>
<dbReference type="Gene3D" id="3.30.200.20">
    <property type="entry name" value="Phosphorylase Kinase, domain 1"/>
    <property type="match status" value="1"/>
</dbReference>
<dbReference type="SUPFAM" id="SSF56112">
    <property type="entry name" value="Protein kinase-like (PK-like)"/>
    <property type="match status" value="1"/>
</dbReference>
<proteinExistence type="predicted"/>
<dbReference type="CDD" id="cd05123">
    <property type="entry name" value="STKc_AGC"/>
    <property type="match status" value="1"/>
</dbReference>
<feature type="region of interest" description="Disordered" evidence="8">
    <location>
        <begin position="506"/>
        <end position="551"/>
    </location>
</feature>
<evidence type="ECO:0000313" key="12">
    <source>
        <dbReference type="Proteomes" id="UP001149090"/>
    </source>
</evidence>
<dbReference type="InterPro" id="IPR045270">
    <property type="entry name" value="STKc_AGC"/>
</dbReference>
<dbReference type="Pfam" id="PF00069">
    <property type="entry name" value="Pkinase"/>
    <property type="match status" value="1"/>
</dbReference>
<dbReference type="Gene3D" id="1.10.510.10">
    <property type="entry name" value="Transferase(Phosphotransferase) domain 1"/>
    <property type="match status" value="1"/>
</dbReference>
<dbReference type="PROSITE" id="PS50011">
    <property type="entry name" value="PROTEIN_KINASE_DOM"/>
    <property type="match status" value="1"/>
</dbReference>
<dbReference type="PANTHER" id="PTHR24351">
    <property type="entry name" value="RIBOSOMAL PROTEIN S6 KINASE"/>
    <property type="match status" value="1"/>
</dbReference>
<evidence type="ECO:0000256" key="5">
    <source>
        <dbReference type="ARBA" id="ARBA00022777"/>
    </source>
</evidence>
<evidence type="ECO:0000259" key="10">
    <source>
        <dbReference type="PROSITE" id="PS51285"/>
    </source>
</evidence>
<evidence type="ECO:0000256" key="3">
    <source>
        <dbReference type="ARBA" id="ARBA00022679"/>
    </source>
</evidence>
<reference evidence="11" key="1">
    <citation type="submission" date="2022-10" db="EMBL/GenBank/DDBJ databases">
        <title>Novel sulphate-reducing endosymbionts in the free-living metamonad Anaeramoeba.</title>
        <authorList>
            <person name="Jerlstrom-Hultqvist J."/>
            <person name="Cepicka I."/>
            <person name="Gallot-Lavallee L."/>
            <person name="Salas-Leiva D."/>
            <person name="Curtis B.A."/>
            <person name="Zahonova K."/>
            <person name="Pipaliya S."/>
            <person name="Dacks J."/>
            <person name="Roger A.J."/>
        </authorList>
    </citation>
    <scope>NUCLEOTIDE SEQUENCE</scope>
    <source>
        <strain evidence="11">BMAN</strain>
    </source>
</reference>
<feature type="domain" description="Protein kinase" evidence="9">
    <location>
        <begin position="176"/>
        <end position="439"/>
    </location>
</feature>
<evidence type="ECO:0000256" key="1">
    <source>
        <dbReference type="ARBA" id="ARBA00022527"/>
    </source>
</evidence>
<keyword evidence="12" id="KW-1185">Reference proteome</keyword>
<dbReference type="InterPro" id="IPR008271">
    <property type="entry name" value="Ser/Thr_kinase_AS"/>
</dbReference>
<comment type="caution">
    <text evidence="11">The sequence shown here is derived from an EMBL/GenBank/DDBJ whole genome shotgun (WGS) entry which is preliminary data.</text>
</comment>
<dbReference type="PROSITE" id="PS00108">
    <property type="entry name" value="PROTEIN_KINASE_ST"/>
    <property type="match status" value="1"/>
</dbReference>
<evidence type="ECO:0000256" key="2">
    <source>
        <dbReference type="ARBA" id="ARBA00022553"/>
    </source>
</evidence>
<protein>
    <submittedName>
        <fullName evidence="11">Non-specific serine/threonine protein kinase</fullName>
    </submittedName>
</protein>
<dbReference type="OMA" id="PKEITEC"/>
<dbReference type="SMART" id="SM00220">
    <property type="entry name" value="S_TKc"/>
    <property type="match status" value="1"/>
</dbReference>
<dbReference type="Proteomes" id="UP001149090">
    <property type="component" value="Unassembled WGS sequence"/>
</dbReference>
<feature type="compositionally biased region" description="Acidic residues" evidence="8">
    <location>
        <begin position="510"/>
        <end position="539"/>
    </location>
</feature>
<dbReference type="InterPro" id="IPR000719">
    <property type="entry name" value="Prot_kinase_dom"/>
</dbReference>
<dbReference type="InterPro" id="IPR000961">
    <property type="entry name" value="AGC-kinase_C"/>
</dbReference>
<dbReference type="SMART" id="SM00133">
    <property type="entry name" value="S_TK_X"/>
    <property type="match status" value="1"/>
</dbReference>
<evidence type="ECO:0000256" key="8">
    <source>
        <dbReference type="SAM" id="MobiDB-lite"/>
    </source>
</evidence>
<feature type="region of interest" description="Disordered" evidence="8">
    <location>
        <begin position="133"/>
        <end position="158"/>
    </location>
</feature>
<dbReference type="FunFam" id="3.30.200.20:FF:000042">
    <property type="entry name" value="Aurora kinase A"/>
    <property type="match status" value="1"/>
</dbReference>
<sequence>MSTKPKNRARFWPRRRTVHNKVSTNSHNSATIQFDLIKINSHGKKQRRNITLSEDGLSNSDGKKTKWFISSKDIYGIHKSKKPNRFSLVTFYRYRFQCENETVSDQILQGFRDLDLCLAMDPPDKPVYFIDENEEPKEKVSTKNTNSENTKHSKTKKPEIQEIKQDDREKIGPNSFEQLKLIGEGSFGKVYLVRHRDTGKFFAMKVLVKSEVFKRKQIEHTKTEQRILSSLRNPFIVTLHFSFQTKHKLYLILDYVKGGELFFHLKRAGQKRFPPILARFYIAEIVLAIEYLHKQNIIYRDLKPENVLLEPSGHIKVTDFGLSKEGILSNDGKADNGKANTFCGTAEYLAPEIITCEGHGKAVDWWSLGVLLYEMLTGNSPFFSTNRNDMFLKVIRANPEFPDYLHPDAVDLLSKLLKRDPSQRLGANGAQDIKDHPFFEDLDWDKLLKKKLQPPFKPKIEDNDPQNTECFDRDFTSKEVTQNSESLPFSIAPIFPDNMFDRFSFIRDNDNDDDSFGSDDENSDDETDNSEDEISETNEDNSNQKKNPKIN</sequence>
<evidence type="ECO:0000259" key="9">
    <source>
        <dbReference type="PROSITE" id="PS50011"/>
    </source>
</evidence>
<evidence type="ECO:0000256" key="4">
    <source>
        <dbReference type="ARBA" id="ARBA00022741"/>
    </source>
</evidence>
<dbReference type="PROSITE" id="PS00107">
    <property type="entry name" value="PROTEIN_KINASE_ATP"/>
    <property type="match status" value="1"/>
</dbReference>
<dbReference type="OrthoDB" id="432483at2759"/>
<evidence type="ECO:0000256" key="7">
    <source>
        <dbReference type="PROSITE-ProRule" id="PRU10141"/>
    </source>
</evidence>
<keyword evidence="1 11" id="KW-0723">Serine/threonine-protein kinase</keyword>
<dbReference type="EMBL" id="JAPDFW010000118">
    <property type="protein sequence ID" value="KAJ5068249.1"/>
    <property type="molecule type" value="Genomic_DNA"/>
</dbReference>
<dbReference type="AlphaFoldDB" id="A0A9Q0R706"/>
<name>A0A9Q0R706_ANAIG</name>
<keyword evidence="6 7" id="KW-0067">ATP-binding</keyword>
<keyword evidence="2" id="KW-0597">Phosphoprotein</keyword>
<gene>
    <name evidence="11" type="ORF">M0811_12476</name>
</gene>
<keyword evidence="3" id="KW-0808">Transferase</keyword>
<dbReference type="InterPro" id="IPR017441">
    <property type="entry name" value="Protein_kinase_ATP_BS"/>
</dbReference>
<dbReference type="GO" id="GO:0004674">
    <property type="term" value="F:protein serine/threonine kinase activity"/>
    <property type="evidence" value="ECO:0007669"/>
    <property type="project" value="UniProtKB-KW"/>
</dbReference>
<evidence type="ECO:0000256" key="6">
    <source>
        <dbReference type="ARBA" id="ARBA00022840"/>
    </source>
</evidence>
<accession>A0A9Q0R706</accession>
<feature type="binding site" evidence="7">
    <location>
        <position position="205"/>
    </location>
    <ligand>
        <name>ATP</name>
        <dbReference type="ChEBI" id="CHEBI:30616"/>
    </ligand>
</feature>
<dbReference type="PROSITE" id="PS51285">
    <property type="entry name" value="AGC_KINASE_CTER"/>
    <property type="match status" value="1"/>
</dbReference>
<keyword evidence="4 7" id="KW-0547">Nucleotide-binding</keyword>